<dbReference type="Pfam" id="PF06945">
    <property type="entry name" value="DUF1289"/>
    <property type="match status" value="1"/>
</dbReference>
<sequence length="77" mass="8459">MTTLVSAPAVKSPCTNVCKIHQPTGYCEGCARTIPEITVWSKSDDAARLEILSRLPPRREHLLDLGIFSAAEQTHEP</sequence>
<dbReference type="EMBL" id="JAJIRN010000006">
    <property type="protein sequence ID" value="MCV2369217.1"/>
    <property type="molecule type" value="Genomic_DNA"/>
</dbReference>
<evidence type="ECO:0000313" key="1">
    <source>
        <dbReference type="EMBL" id="MCV2369217.1"/>
    </source>
</evidence>
<dbReference type="RefSeq" id="WP_263571811.1">
    <property type="nucleotide sequence ID" value="NZ_JAJIRN010000006.1"/>
</dbReference>
<proteinExistence type="predicted"/>
<comment type="caution">
    <text evidence="1">The sequence shown here is derived from an EMBL/GenBank/DDBJ whole genome shotgun (WGS) entry which is preliminary data.</text>
</comment>
<evidence type="ECO:0000313" key="2">
    <source>
        <dbReference type="Proteomes" id="UP001209701"/>
    </source>
</evidence>
<protein>
    <submittedName>
        <fullName evidence="1">DUF1289 domain-containing protein</fullName>
    </submittedName>
</protein>
<organism evidence="1 2">
    <name type="scientific">Roseateles oligotrophus</name>
    <dbReference type="NCBI Taxonomy" id="1769250"/>
    <lineage>
        <taxon>Bacteria</taxon>
        <taxon>Pseudomonadati</taxon>
        <taxon>Pseudomonadota</taxon>
        <taxon>Betaproteobacteria</taxon>
        <taxon>Burkholderiales</taxon>
        <taxon>Sphaerotilaceae</taxon>
        <taxon>Roseateles</taxon>
    </lineage>
</organism>
<dbReference type="InterPro" id="IPR010710">
    <property type="entry name" value="DUF1289"/>
</dbReference>
<name>A0ABT2YGN2_9BURK</name>
<dbReference type="Proteomes" id="UP001209701">
    <property type="component" value="Unassembled WGS sequence"/>
</dbReference>
<dbReference type="PANTHER" id="PTHR35175:SF2">
    <property type="entry name" value="DUF1289 DOMAIN-CONTAINING PROTEIN"/>
    <property type="match status" value="1"/>
</dbReference>
<keyword evidence="2" id="KW-1185">Reference proteome</keyword>
<accession>A0ABT2YGN2</accession>
<dbReference type="PANTHER" id="PTHR35175">
    <property type="entry name" value="DUF1289 DOMAIN-CONTAINING PROTEIN"/>
    <property type="match status" value="1"/>
</dbReference>
<reference evidence="1 2" key="1">
    <citation type="submission" date="2021-11" db="EMBL/GenBank/DDBJ databases">
        <authorList>
            <person name="Liang Q."/>
            <person name="Mou H."/>
            <person name="Liu Z."/>
        </authorList>
    </citation>
    <scope>NUCLEOTIDE SEQUENCE [LARGE SCALE GENOMIC DNA]</scope>
    <source>
        <strain evidence="1 2">CHU3</strain>
    </source>
</reference>
<gene>
    <name evidence="1" type="ORF">LNV07_14120</name>
</gene>